<feature type="domain" description="Large ribosomal subunit protein uL2 C-terminal" evidence="8">
    <location>
        <begin position="91"/>
        <end position="223"/>
    </location>
</feature>
<dbReference type="InterPro" id="IPR022666">
    <property type="entry name" value="Ribosomal_uL2_RNA-bd_dom"/>
</dbReference>
<dbReference type="GO" id="GO:0002181">
    <property type="term" value="P:cytoplasmic translation"/>
    <property type="evidence" value="ECO:0007669"/>
    <property type="project" value="TreeGrafter"/>
</dbReference>
<reference evidence="11" key="3">
    <citation type="submission" date="2021-05" db="EMBL/GenBank/DDBJ databases">
        <title>Protein family content uncovers lineage relationships and bacterial pathway maintenance mechanisms in DPANN archaea.</title>
        <authorList>
            <person name="Castelle C.J."/>
            <person name="Meheust R."/>
            <person name="Jaffe A.L."/>
            <person name="Seitz K."/>
            <person name="Gong X."/>
            <person name="Baker B.J."/>
            <person name="Banfield J.F."/>
        </authorList>
    </citation>
    <scope>NUCLEOTIDE SEQUENCE</scope>
    <source>
        <strain evidence="11">RIFCSPHIGHO2_01_FULL_GW2011_AR10_43_9</strain>
    </source>
</reference>
<evidence type="ECO:0000256" key="3">
    <source>
        <dbReference type="ARBA" id="ARBA00022884"/>
    </source>
</evidence>
<dbReference type="AlphaFoldDB" id="A0A7J4IX14"/>
<sequence length="240" mass="25538">MGKRLISQKRGKGSPTYTANKVGVADISYINLDEKQLNSAVKGEVIELVNDPARSAVLAKVILETGKRSYVIAAEGLRVGQQISFGKSAEIEVGNVITLGECLEGCPIFNIEAKPGDGGKFVRSSGGYALIVTKDKQNVFVKLSSGKTVSLKPNCRASIGIAAGGGRPEKPFVKAGNKFKAMKARNKWYPRVRGVAMNAVDHPFGGSQHHPGKSKSTSRHAPPGRKVGAIASKRTGRKKK</sequence>
<dbReference type="EMBL" id="DUFG01000017">
    <property type="protein sequence ID" value="HIH08327.1"/>
    <property type="molecule type" value="Genomic_DNA"/>
</dbReference>
<dbReference type="PROSITE" id="PS00467">
    <property type="entry name" value="RIBOSOMAL_L2"/>
    <property type="match status" value="1"/>
</dbReference>
<dbReference type="Proteomes" id="UP000683213">
    <property type="component" value="Unassembled WGS sequence"/>
</dbReference>
<name>A0A7J4IX14_9ARCH</name>
<evidence type="ECO:0000256" key="7">
    <source>
        <dbReference type="SAM" id="MobiDB-lite"/>
    </source>
</evidence>
<keyword evidence="2 6" id="KW-0699">rRNA-binding</keyword>
<evidence type="ECO:0000259" key="8">
    <source>
        <dbReference type="SMART" id="SM01382"/>
    </source>
</evidence>
<reference evidence="10" key="1">
    <citation type="journal article" date="2020" name="bioRxiv">
        <title>A rank-normalized archaeal taxonomy based on genome phylogeny resolves widespread incomplete and uneven classifications.</title>
        <authorList>
            <person name="Rinke C."/>
            <person name="Chuvochina M."/>
            <person name="Mussig A.J."/>
            <person name="Chaumeil P.-A."/>
            <person name="Waite D.W."/>
            <person name="Whitman W.B."/>
            <person name="Parks D.H."/>
            <person name="Hugenholtz P."/>
        </authorList>
    </citation>
    <scope>NUCLEOTIDE SEQUENCE</scope>
    <source>
        <strain evidence="10">UBA10011</strain>
    </source>
</reference>
<comment type="caution">
    <text evidence="10">The sequence shown here is derived from an EMBL/GenBank/DDBJ whole genome shotgun (WGS) entry which is preliminary data.</text>
</comment>
<evidence type="ECO:0000313" key="11">
    <source>
        <dbReference type="EMBL" id="MBS3059348.1"/>
    </source>
</evidence>
<organism evidence="10 12">
    <name type="scientific">Candidatus Iainarchaeum sp</name>
    <dbReference type="NCBI Taxonomy" id="3101447"/>
    <lineage>
        <taxon>Archaea</taxon>
        <taxon>Candidatus Iainarchaeota</taxon>
        <taxon>Candidatus Iainarchaeia</taxon>
        <taxon>Candidatus Iainarchaeales</taxon>
        <taxon>Candidatus Iainarchaeaceae</taxon>
        <taxon>Candidatus Iainarchaeum</taxon>
    </lineage>
</organism>
<dbReference type="SUPFAM" id="SSF50249">
    <property type="entry name" value="Nucleic acid-binding proteins"/>
    <property type="match status" value="1"/>
</dbReference>
<evidence type="ECO:0000313" key="12">
    <source>
        <dbReference type="Proteomes" id="UP000577419"/>
    </source>
</evidence>
<dbReference type="InterPro" id="IPR014722">
    <property type="entry name" value="Rib_uL2_dom2"/>
</dbReference>
<evidence type="ECO:0000256" key="6">
    <source>
        <dbReference type="HAMAP-Rule" id="MF_01320"/>
    </source>
</evidence>
<dbReference type="SMART" id="SM01383">
    <property type="entry name" value="Ribosomal_L2"/>
    <property type="match status" value="1"/>
</dbReference>
<dbReference type="PANTHER" id="PTHR13691">
    <property type="entry name" value="RIBOSOMAL PROTEIN L2"/>
    <property type="match status" value="1"/>
</dbReference>
<proteinExistence type="inferred from homology"/>
<dbReference type="InterPro" id="IPR022669">
    <property type="entry name" value="Ribosomal_uL2_C"/>
</dbReference>
<protein>
    <recommendedName>
        <fullName evidence="6">Large ribosomal subunit protein uL2</fullName>
    </recommendedName>
</protein>
<evidence type="ECO:0000259" key="9">
    <source>
        <dbReference type="SMART" id="SM01383"/>
    </source>
</evidence>
<dbReference type="InterPro" id="IPR014726">
    <property type="entry name" value="Ribosomal_uL2_dom3"/>
</dbReference>
<dbReference type="InterPro" id="IPR002171">
    <property type="entry name" value="Ribosomal_uL2"/>
</dbReference>
<dbReference type="GO" id="GO:0019843">
    <property type="term" value="F:rRNA binding"/>
    <property type="evidence" value="ECO:0007669"/>
    <property type="project" value="UniProtKB-UniRule"/>
</dbReference>
<dbReference type="Gene3D" id="2.40.50.140">
    <property type="entry name" value="Nucleic acid-binding proteins"/>
    <property type="match status" value="1"/>
</dbReference>
<keyword evidence="4 6" id="KW-0689">Ribosomal protein</keyword>
<evidence type="ECO:0000313" key="10">
    <source>
        <dbReference type="EMBL" id="HIH08327.1"/>
    </source>
</evidence>
<evidence type="ECO:0000256" key="1">
    <source>
        <dbReference type="ARBA" id="ARBA00005636"/>
    </source>
</evidence>
<keyword evidence="5 6" id="KW-0687">Ribonucleoprotein</keyword>
<feature type="region of interest" description="Disordered" evidence="7">
    <location>
        <begin position="200"/>
        <end position="240"/>
    </location>
</feature>
<keyword evidence="3 6" id="KW-0694">RNA-binding</keyword>
<dbReference type="GO" id="GO:0003735">
    <property type="term" value="F:structural constituent of ribosome"/>
    <property type="evidence" value="ECO:0007669"/>
    <property type="project" value="InterPro"/>
</dbReference>
<dbReference type="Pfam" id="PF00181">
    <property type="entry name" value="Ribosomal_L2_N"/>
    <property type="match status" value="1"/>
</dbReference>
<comment type="similarity">
    <text evidence="1 6">Belongs to the universal ribosomal protein uL2 family.</text>
</comment>
<dbReference type="InterPro" id="IPR022671">
    <property type="entry name" value="Ribosomal_uL2_CS"/>
</dbReference>
<dbReference type="Gene3D" id="2.30.30.30">
    <property type="match status" value="1"/>
</dbReference>
<comment type="function">
    <text evidence="6">One of the primary rRNA binding proteins. Required for association of the 30S and 50S subunits to form the 70S ribosome, for tRNA binding and peptide bond formation. It has been suggested to have peptidyltransferase activity; this is somewhat controversial. Makes several contacts with the 16S rRNA in the 70S ribosome.</text>
</comment>
<dbReference type="SMART" id="SM01382">
    <property type="entry name" value="Ribosomal_L2_C"/>
    <property type="match status" value="1"/>
</dbReference>
<dbReference type="HAMAP" id="MF_01320_A">
    <property type="entry name" value="Ribosomal_uL2_A"/>
    <property type="match status" value="1"/>
</dbReference>
<dbReference type="Pfam" id="PF03947">
    <property type="entry name" value="Ribosomal_L2_C"/>
    <property type="match status" value="1"/>
</dbReference>
<dbReference type="InterPro" id="IPR008991">
    <property type="entry name" value="Translation_prot_SH3-like_sf"/>
</dbReference>
<evidence type="ECO:0000256" key="2">
    <source>
        <dbReference type="ARBA" id="ARBA00022730"/>
    </source>
</evidence>
<evidence type="ECO:0000256" key="5">
    <source>
        <dbReference type="ARBA" id="ARBA00023274"/>
    </source>
</evidence>
<dbReference type="Proteomes" id="UP000577419">
    <property type="component" value="Unassembled WGS sequence"/>
</dbReference>
<dbReference type="NCBIfam" id="NF007180">
    <property type="entry name" value="PRK09612.1"/>
    <property type="match status" value="1"/>
</dbReference>
<dbReference type="SUPFAM" id="SSF50104">
    <property type="entry name" value="Translation proteins SH3-like domain"/>
    <property type="match status" value="1"/>
</dbReference>
<comment type="subunit">
    <text evidence="6">Part of the 50S ribosomal subunit. Forms a bridge to the 30S subunit in the 70S ribosome.</text>
</comment>
<dbReference type="Gene3D" id="4.10.950.10">
    <property type="entry name" value="Ribosomal protein L2, domain 3"/>
    <property type="match status" value="1"/>
</dbReference>
<dbReference type="InterPro" id="IPR023672">
    <property type="entry name" value="Ribosomal_uL2_arc_euk"/>
</dbReference>
<dbReference type="PIRSF" id="PIRSF002158">
    <property type="entry name" value="Ribosomal_L2"/>
    <property type="match status" value="1"/>
</dbReference>
<dbReference type="FunFam" id="4.10.950.10:FF:000002">
    <property type="entry name" value="60S ribosomal protein L2"/>
    <property type="match status" value="1"/>
</dbReference>
<reference evidence="11" key="2">
    <citation type="submission" date="2021-03" db="EMBL/GenBank/DDBJ databases">
        <authorList>
            <person name="Jaffe A."/>
        </authorList>
    </citation>
    <scope>NUCLEOTIDE SEQUENCE</scope>
    <source>
        <strain evidence="11">RIFCSPHIGHO2_01_FULL_GW2011_AR10_43_9</strain>
    </source>
</reference>
<dbReference type="EMBL" id="JAGVWF010000038">
    <property type="protein sequence ID" value="MBS3059348.1"/>
    <property type="molecule type" value="Genomic_DNA"/>
</dbReference>
<dbReference type="PANTHER" id="PTHR13691:SF16">
    <property type="entry name" value="LARGE RIBOSOMAL SUBUNIT PROTEIN UL2"/>
    <property type="match status" value="1"/>
</dbReference>
<dbReference type="GO" id="GO:0022625">
    <property type="term" value="C:cytosolic large ribosomal subunit"/>
    <property type="evidence" value="ECO:0007669"/>
    <property type="project" value="TreeGrafter"/>
</dbReference>
<gene>
    <name evidence="6" type="primary">rpl2</name>
    <name evidence="10" type="ORF">HA237_03080</name>
    <name evidence="11" type="ORF">J4224_02890</name>
</gene>
<dbReference type="InterPro" id="IPR012340">
    <property type="entry name" value="NA-bd_OB-fold"/>
</dbReference>
<feature type="domain" description="Large ribosomal subunit protein uL2 RNA-binding" evidence="9">
    <location>
        <begin position="11"/>
        <end position="85"/>
    </location>
</feature>
<evidence type="ECO:0000256" key="4">
    <source>
        <dbReference type="ARBA" id="ARBA00022980"/>
    </source>
</evidence>
<accession>A0A7J4IX14</accession>